<feature type="transmembrane region" description="Helical" evidence="1">
    <location>
        <begin position="6"/>
        <end position="27"/>
    </location>
</feature>
<gene>
    <name evidence="2" type="ORF">H8891_07865</name>
</gene>
<evidence type="ECO:0008006" key="4">
    <source>
        <dbReference type="Google" id="ProtNLM"/>
    </source>
</evidence>
<comment type="caution">
    <text evidence="2">The sequence shown here is derived from an EMBL/GenBank/DDBJ whole genome shotgun (WGS) entry which is preliminary data.</text>
</comment>
<evidence type="ECO:0000256" key="1">
    <source>
        <dbReference type="SAM" id="Phobius"/>
    </source>
</evidence>
<keyword evidence="1" id="KW-0812">Transmembrane</keyword>
<evidence type="ECO:0000313" key="3">
    <source>
        <dbReference type="Proteomes" id="UP000611796"/>
    </source>
</evidence>
<sequence>MKNLKILSVALVIMIGNILFMGCEIYNKYGENKINIRNNNQEGLSIYEYNDIFTNLYKKYIDPIEKEEYDDIKKFLLKQDNEDNYKSLNKYKKLLNISNQQLIEFKKGMNNLVTKDIDLTKLNNELIENTLNLIKEIEVEIKEIDNIPPDNYSMAKSEFIVYLQKNISIQSYIKTKFENSIESIRNYLDIELNK</sequence>
<keyword evidence="1" id="KW-0472">Membrane</keyword>
<proteinExistence type="predicted"/>
<dbReference type="PROSITE" id="PS51257">
    <property type="entry name" value="PROKAR_LIPOPROTEIN"/>
    <property type="match status" value="1"/>
</dbReference>
<reference evidence="2 3" key="1">
    <citation type="submission" date="2020-08" db="EMBL/GenBank/DDBJ databases">
        <authorList>
            <person name="Liu C."/>
            <person name="Sun Q."/>
        </authorList>
    </citation>
    <scope>NUCLEOTIDE SEQUENCE [LARGE SCALE GENOMIC DNA]</scope>
    <source>
        <strain evidence="2 3">NSJ-45</strain>
    </source>
</reference>
<keyword evidence="1" id="KW-1133">Transmembrane helix</keyword>
<evidence type="ECO:0000313" key="2">
    <source>
        <dbReference type="EMBL" id="MBC6003715.1"/>
    </source>
</evidence>
<keyword evidence="3" id="KW-1185">Reference proteome</keyword>
<organism evidence="2 3">
    <name type="scientific">Paeniclostridium hominis</name>
    <dbReference type="NCBI Taxonomy" id="2764329"/>
    <lineage>
        <taxon>Bacteria</taxon>
        <taxon>Bacillati</taxon>
        <taxon>Bacillota</taxon>
        <taxon>Clostridia</taxon>
        <taxon>Peptostreptococcales</taxon>
        <taxon>Peptostreptococcaceae</taxon>
        <taxon>Paeniclostridium</taxon>
    </lineage>
</organism>
<dbReference type="Proteomes" id="UP000611796">
    <property type="component" value="Unassembled WGS sequence"/>
</dbReference>
<accession>A0ABR7K3N7</accession>
<dbReference type="RefSeq" id="WP_187006003.1">
    <property type="nucleotide sequence ID" value="NZ_JACRWD010000002.1"/>
</dbReference>
<name>A0ABR7K3N7_9FIRM</name>
<protein>
    <recommendedName>
        <fullName evidence="4">Lipoprotein</fullName>
    </recommendedName>
</protein>
<dbReference type="EMBL" id="JACRWD010000002">
    <property type="protein sequence ID" value="MBC6003715.1"/>
    <property type="molecule type" value="Genomic_DNA"/>
</dbReference>